<dbReference type="EMBL" id="VYGV01000004">
    <property type="protein sequence ID" value="NWF44264.1"/>
    <property type="molecule type" value="Genomic_DNA"/>
</dbReference>
<dbReference type="InterPro" id="IPR011050">
    <property type="entry name" value="Pectin_lyase_fold/virulence"/>
</dbReference>
<keyword evidence="2" id="KW-1185">Reference proteome</keyword>
<gene>
    <name evidence="1" type="ORF">F3K02_03205</name>
</gene>
<sequence>MNSLNTPNDMLREMHINRRQTLTMLPLVGAIGSHAVVASAEVQTESVYLTTEEVLKSTVPKSLKRISTSGFTAPHDGGAAVWIRVSKQPQHPGYITDASDSIFEIDENVLLPEMFGALGDIHDDYFPIQRSVTVAALTKRRLEFRGARYSISDEIIVPADAEKFSLVGLCMTELVQLSDNKSIFLFSGENTHHWTISGFRFLWQRNQTPANRNAYAVRFATNRPGGAGHWNFEISNCILVNGFRGFGQSDNGHKTLLCPIWGAAFRRIHMSQAHSGAAIFLRTFGKSGQPNNRIEEFYARCDHLSEPAIIIESADTAVLTSIEFNRGTGCQLLLESCSNFVVQGIRFEHVGLGSNGAYIVASGRHTNIQLLALSIQSMELAAGGGAASALVRAMNGARVKIDGFTDMPWRAPSAMRYELMHNTVAVADAQGGHITVGFIAPLFDPALTLARIASESTVRFTEADSYDFFFEGNGKPVFSRKFVRQRAGIVAVGIFAEGISDDILRGFVLYSDGKPILSGRKDLGQIFDLGKIIILPKALRSQELPLILTTGGLLSLSLPVFTPAPQGYTVMVSLIAVGI</sequence>
<organism evidence="1 2">
    <name type="scientific">Hydrogenophaga aromaticivorans</name>
    <dbReference type="NCBI Taxonomy" id="2610898"/>
    <lineage>
        <taxon>Bacteria</taxon>
        <taxon>Pseudomonadati</taxon>
        <taxon>Pseudomonadota</taxon>
        <taxon>Betaproteobacteria</taxon>
        <taxon>Burkholderiales</taxon>
        <taxon>Comamonadaceae</taxon>
        <taxon>Hydrogenophaga</taxon>
    </lineage>
</organism>
<evidence type="ECO:0000313" key="2">
    <source>
        <dbReference type="Proteomes" id="UP000545507"/>
    </source>
</evidence>
<protein>
    <submittedName>
        <fullName evidence="1">Uncharacterized protein</fullName>
    </submittedName>
</protein>
<accession>A0A7Y8KVP0</accession>
<comment type="caution">
    <text evidence="1">The sequence shown here is derived from an EMBL/GenBank/DDBJ whole genome shotgun (WGS) entry which is preliminary data.</text>
</comment>
<dbReference type="AlphaFoldDB" id="A0A7Y8KVP0"/>
<dbReference type="Proteomes" id="UP000545507">
    <property type="component" value="Unassembled WGS sequence"/>
</dbReference>
<evidence type="ECO:0000313" key="1">
    <source>
        <dbReference type="EMBL" id="NWF44264.1"/>
    </source>
</evidence>
<proteinExistence type="predicted"/>
<reference evidence="1 2" key="1">
    <citation type="submission" date="2019-09" db="EMBL/GenBank/DDBJ databases">
        <title>Hydrogenophaga aromatica sp. nov., isolated from a para-xylene-degrading enrichment culture.</title>
        <authorList>
            <person name="Tancsics A."/>
            <person name="Banerjee S."/>
        </authorList>
    </citation>
    <scope>NUCLEOTIDE SEQUENCE [LARGE SCALE GENOMIC DNA]</scope>
    <source>
        <strain evidence="1 2">D2P1</strain>
    </source>
</reference>
<name>A0A7Y8KVP0_9BURK</name>
<dbReference type="RefSeq" id="WP_177133275.1">
    <property type="nucleotide sequence ID" value="NZ_VYGV01000004.1"/>
</dbReference>
<dbReference type="SUPFAM" id="SSF51126">
    <property type="entry name" value="Pectin lyase-like"/>
    <property type="match status" value="1"/>
</dbReference>